<protein>
    <submittedName>
        <fullName evidence="1">Uncharacterized protein</fullName>
    </submittedName>
</protein>
<sequence length="166" mass="18834">MIKHMYPQHVVAIFGKELSANSNDGMTFETRLADQWGNDDAVSAHLEICDLIFDESVGENFESQQTNASKLLAGKKAKLIIAYGLVDWASKKARQDISFSKKGEEAFIFWKVEELEFLNGIANAMKGDGKVWVKIDMFCDDTYFDDFEENSSYSVNLYKISINFSK</sequence>
<dbReference type="EMBL" id="CP028942">
    <property type="protein sequence ID" value="QKM65587.1"/>
    <property type="molecule type" value="Genomic_DNA"/>
</dbReference>
<dbReference type="Proteomes" id="UP000503312">
    <property type="component" value="Chromosome"/>
</dbReference>
<gene>
    <name evidence="1" type="ORF">DCO17_10265</name>
</gene>
<dbReference type="RefSeq" id="WP_217425421.1">
    <property type="nucleotide sequence ID" value="NZ_CP028942.1"/>
</dbReference>
<evidence type="ECO:0000313" key="2">
    <source>
        <dbReference type="Proteomes" id="UP000503312"/>
    </source>
</evidence>
<accession>A0A6M9Q2P7</accession>
<name>A0A6M9Q2P7_9BURK</name>
<dbReference type="AlphaFoldDB" id="A0A6M9Q2P7"/>
<dbReference type="KEGG" id="ptrp:DCO17_10265"/>
<organism evidence="1 2">
    <name type="scientific">Polynucleobacter tropicus</name>
    <dbReference type="NCBI Taxonomy" id="1743174"/>
    <lineage>
        <taxon>Bacteria</taxon>
        <taxon>Pseudomonadati</taxon>
        <taxon>Pseudomonadota</taxon>
        <taxon>Betaproteobacteria</taxon>
        <taxon>Burkholderiales</taxon>
        <taxon>Burkholderiaceae</taxon>
        <taxon>Polynucleobacter</taxon>
    </lineage>
</organism>
<keyword evidence="2" id="KW-1185">Reference proteome</keyword>
<evidence type="ECO:0000313" key="1">
    <source>
        <dbReference type="EMBL" id="QKM65587.1"/>
    </source>
</evidence>
<proteinExistence type="predicted"/>
<reference evidence="1 2" key="1">
    <citation type="submission" date="2018-04" db="EMBL/GenBank/DDBJ databases">
        <title>Polynucleobacter sp. UH21B genome.</title>
        <authorList>
            <person name="Hahn M.W."/>
        </authorList>
    </citation>
    <scope>NUCLEOTIDE SEQUENCE [LARGE SCALE GENOMIC DNA]</scope>
    <source>
        <strain evidence="1 2">MWH-UH21B</strain>
    </source>
</reference>